<proteinExistence type="inferred from homology"/>
<dbReference type="PANTHER" id="PTHR21427">
    <property type="entry name" value="UBIQUINONE BIOSYNTHESIS PROTEIN COQ9, MITOCHONDRIAL"/>
    <property type="match status" value="1"/>
</dbReference>
<dbReference type="Gene3D" id="1.10.357.10">
    <property type="entry name" value="Tetracycline Repressor, domain 2"/>
    <property type="match status" value="1"/>
</dbReference>
<organism evidence="11 12">
    <name type="scientific">Polysphondylium violaceum</name>
    <dbReference type="NCBI Taxonomy" id="133409"/>
    <lineage>
        <taxon>Eukaryota</taxon>
        <taxon>Amoebozoa</taxon>
        <taxon>Evosea</taxon>
        <taxon>Eumycetozoa</taxon>
        <taxon>Dictyostelia</taxon>
        <taxon>Dictyosteliales</taxon>
        <taxon>Dictyosteliaceae</taxon>
        <taxon>Polysphondylium</taxon>
    </lineage>
</organism>
<accession>A0A8J4Q2S4</accession>
<comment type="pathway">
    <text evidence="2 8">Cofactor biosynthesis; ubiquinone biosynthesis.</text>
</comment>
<dbReference type="Proteomes" id="UP000695562">
    <property type="component" value="Unassembled WGS sequence"/>
</dbReference>
<evidence type="ECO:0000256" key="9">
    <source>
        <dbReference type="SAM" id="MobiDB-lite"/>
    </source>
</evidence>
<evidence type="ECO:0000256" key="4">
    <source>
        <dbReference type="ARBA" id="ARBA00022688"/>
    </source>
</evidence>
<dbReference type="GO" id="GO:0008289">
    <property type="term" value="F:lipid binding"/>
    <property type="evidence" value="ECO:0007669"/>
    <property type="project" value="UniProtKB-UniRule"/>
</dbReference>
<dbReference type="InterPro" id="IPR012762">
    <property type="entry name" value="Ubiq_biosynth_COQ9"/>
</dbReference>
<evidence type="ECO:0000256" key="5">
    <source>
        <dbReference type="ARBA" id="ARBA00022946"/>
    </source>
</evidence>
<dbReference type="NCBIfam" id="TIGR02396">
    <property type="entry name" value="diverge_rpsU"/>
    <property type="match status" value="1"/>
</dbReference>
<dbReference type="PANTHER" id="PTHR21427:SF19">
    <property type="entry name" value="UBIQUINONE BIOSYNTHESIS PROTEIN COQ9, MITOCHONDRIAL"/>
    <property type="match status" value="1"/>
</dbReference>
<dbReference type="GO" id="GO:0006744">
    <property type="term" value="P:ubiquinone biosynthetic process"/>
    <property type="evidence" value="ECO:0007669"/>
    <property type="project" value="UniProtKB-UniRule"/>
</dbReference>
<comment type="function">
    <text evidence="8">Membrane-associated protein that warps the membrane surface to access and bind aromatic isoprenes with high specificity, including ubiquinone (CoQ) isoprene intermediates and presents them directly to Coq7, therefore facilitating the Coq7-mediated hydroxylase step. Participates in the biosynthesis of coenzyme Q, also named ubiquinone, an essential lipid-soluble electron transporter for aerobic cellular respiration.</text>
</comment>
<dbReference type="InterPro" id="IPR013718">
    <property type="entry name" value="COQ9_C"/>
</dbReference>
<sequence length="301" mass="34239">MASLSRRFVQKNLSRLSLINCGIRSNSSFYRSSPSLLSTTRIQSSCSSSSSSLFNNQRFYCSVNNNSNNNNQQINESQQQQQQEQKQQQQQQQEFSKDKILESSLQFVNLYGWTSEAVSKGCIEMGYPPVTQGIIGDNSGFELALYFIKKCNKELFDQLSESDLLHGLSKKDKVKLAIKSRLSMIKPYQSRWSEAMQLLANPKNLQTTLPTMQTLVDDIWHAVGDRSSDFDWYAKRALLAALYTSSELFMLTDTSPEHSNTMRFVDDRVEDLIKTIKLKNDVESTVSMAVGTFLNTIHKSK</sequence>
<dbReference type="AlphaFoldDB" id="A0A8J4Q2S4"/>
<evidence type="ECO:0000313" key="12">
    <source>
        <dbReference type="Proteomes" id="UP000695562"/>
    </source>
</evidence>
<keyword evidence="6 8" id="KW-0446">Lipid-binding</keyword>
<keyword evidence="7 8" id="KW-0496">Mitochondrion</keyword>
<name>A0A8J4Q2S4_9MYCE</name>
<dbReference type="OrthoDB" id="619536at2759"/>
<keyword evidence="5" id="KW-0809">Transit peptide</keyword>
<comment type="subcellular location">
    <subcellularLocation>
        <location evidence="1 8">Mitochondrion</location>
    </subcellularLocation>
</comment>
<feature type="domain" description="COQ9 C-terminal" evidence="10">
    <location>
        <begin position="206"/>
        <end position="274"/>
    </location>
</feature>
<evidence type="ECO:0000256" key="7">
    <source>
        <dbReference type="ARBA" id="ARBA00023128"/>
    </source>
</evidence>
<feature type="region of interest" description="Disordered" evidence="9">
    <location>
        <begin position="70"/>
        <end position="93"/>
    </location>
</feature>
<evidence type="ECO:0000256" key="6">
    <source>
        <dbReference type="ARBA" id="ARBA00023121"/>
    </source>
</evidence>
<keyword evidence="4 8" id="KW-0831">Ubiquinone biosynthesis</keyword>
<evidence type="ECO:0000313" key="11">
    <source>
        <dbReference type="EMBL" id="KAF2077067.1"/>
    </source>
</evidence>
<evidence type="ECO:0000256" key="2">
    <source>
        <dbReference type="ARBA" id="ARBA00004749"/>
    </source>
</evidence>
<comment type="caution">
    <text evidence="11">The sequence shown here is derived from an EMBL/GenBank/DDBJ whole genome shotgun (WGS) entry which is preliminary data.</text>
</comment>
<evidence type="ECO:0000256" key="8">
    <source>
        <dbReference type="RuleBase" id="RU366063"/>
    </source>
</evidence>
<dbReference type="GO" id="GO:0005743">
    <property type="term" value="C:mitochondrial inner membrane"/>
    <property type="evidence" value="ECO:0007669"/>
    <property type="project" value="TreeGrafter"/>
</dbReference>
<reference evidence="11" key="1">
    <citation type="submission" date="2020-01" db="EMBL/GenBank/DDBJ databases">
        <title>Development of genomics and gene disruption for Polysphondylium violaceum indicates a role for the polyketide synthase stlB in stalk morphogenesis.</title>
        <authorList>
            <person name="Narita B."/>
            <person name="Kawabe Y."/>
            <person name="Kin K."/>
            <person name="Saito T."/>
            <person name="Gibbs R."/>
            <person name="Kuspa A."/>
            <person name="Muzny D."/>
            <person name="Queller D."/>
            <person name="Richards S."/>
            <person name="Strassman J."/>
            <person name="Sucgang R."/>
            <person name="Worley K."/>
            <person name="Schaap P."/>
        </authorList>
    </citation>
    <scope>NUCLEOTIDE SEQUENCE</scope>
    <source>
        <strain evidence="11">QSvi11</strain>
    </source>
</reference>
<evidence type="ECO:0000256" key="1">
    <source>
        <dbReference type="ARBA" id="ARBA00004173"/>
    </source>
</evidence>
<dbReference type="FunFam" id="1.10.357.10:FF:000004">
    <property type="entry name" value="Ubiquinone biosynthesis protein COQ9, mitochondrial"/>
    <property type="match status" value="1"/>
</dbReference>
<evidence type="ECO:0000259" key="10">
    <source>
        <dbReference type="Pfam" id="PF08511"/>
    </source>
</evidence>
<gene>
    <name evidence="11" type="ORF">CYY_001634</name>
</gene>
<protein>
    <recommendedName>
        <fullName evidence="8">Ubiquinone biosynthesis protein</fullName>
    </recommendedName>
</protein>
<keyword evidence="12" id="KW-1185">Reference proteome</keyword>
<dbReference type="Pfam" id="PF08511">
    <property type="entry name" value="COQ9"/>
    <property type="match status" value="1"/>
</dbReference>
<dbReference type="EMBL" id="AJWJ01000040">
    <property type="protein sequence ID" value="KAF2077067.1"/>
    <property type="molecule type" value="Genomic_DNA"/>
</dbReference>
<dbReference type="UniPathway" id="UPA00232"/>
<evidence type="ECO:0000256" key="3">
    <source>
        <dbReference type="ARBA" id="ARBA00010766"/>
    </source>
</evidence>
<comment type="similarity">
    <text evidence="3 8">Belongs to the COQ9 family.</text>
</comment>